<dbReference type="OrthoDB" id="498204at2759"/>
<dbReference type="STRING" id="3476.A0A2P5AFK9"/>
<accession>A0A2P5AFK9</accession>
<evidence type="ECO:0000256" key="1">
    <source>
        <dbReference type="ARBA" id="ARBA00023002"/>
    </source>
</evidence>
<dbReference type="Proteomes" id="UP000237105">
    <property type="component" value="Unassembled WGS sequence"/>
</dbReference>
<feature type="region of interest" description="Disordered" evidence="2">
    <location>
        <begin position="140"/>
        <end position="168"/>
    </location>
</feature>
<feature type="domain" description="FAD dependent oxidoreductase" evidence="3">
    <location>
        <begin position="49"/>
        <end position="399"/>
    </location>
</feature>
<dbReference type="SUPFAM" id="SSF51905">
    <property type="entry name" value="FAD/NAD(P)-binding domain"/>
    <property type="match status" value="1"/>
</dbReference>
<dbReference type="GO" id="GO:0005737">
    <property type="term" value="C:cytoplasm"/>
    <property type="evidence" value="ECO:0007669"/>
    <property type="project" value="TreeGrafter"/>
</dbReference>
<protein>
    <submittedName>
        <fullName evidence="4">FAD dependent oxidoreductase</fullName>
    </submittedName>
</protein>
<dbReference type="EMBL" id="JXTB01000616">
    <property type="protein sequence ID" value="PON35336.1"/>
    <property type="molecule type" value="Genomic_DNA"/>
</dbReference>
<keyword evidence="1" id="KW-0560">Oxidoreductase</keyword>
<dbReference type="Gene3D" id="3.30.9.10">
    <property type="entry name" value="D-Amino Acid Oxidase, subunit A, domain 2"/>
    <property type="match status" value="1"/>
</dbReference>
<dbReference type="Gene3D" id="3.50.50.60">
    <property type="entry name" value="FAD/NAD(P)-binding domain"/>
    <property type="match status" value="1"/>
</dbReference>
<organism evidence="4 5">
    <name type="scientific">Parasponia andersonii</name>
    <name type="common">Sponia andersonii</name>
    <dbReference type="NCBI Taxonomy" id="3476"/>
    <lineage>
        <taxon>Eukaryota</taxon>
        <taxon>Viridiplantae</taxon>
        <taxon>Streptophyta</taxon>
        <taxon>Embryophyta</taxon>
        <taxon>Tracheophyta</taxon>
        <taxon>Spermatophyta</taxon>
        <taxon>Magnoliopsida</taxon>
        <taxon>eudicotyledons</taxon>
        <taxon>Gunneridae</taxon>
        <taxon>Pentapetalae</taxon>
        <taxon>rosids</taxon>
        <taxon>fabids</taxon>
        <taxon>Rosales</taxon>
        <taxon>Cannabaceae</taxon>
        <taxon>Parasponia</taxon>
    </lineage>
</organism>
<dbReference type="PANTHER" id="PTHR13847:SF150">
    <property type="entry name" value="OXIDOREDUCTASE TDA3-RELATED"/>
    <property type="match status" value="1"/>
</dbReference>
<proteinExistence type="predicted"/>
<evidence type="ECO:0000313" key="5">
    <source>
        <dbReference type="Proteomes" id="UP000237105"/>
    </source>
</evidence>
<evidence type="ECO:0000259" key="3">
    <source>
        <dbReference type="Pfam" id="PF01266"/>
    </source>
</evidence>
<dbReference type="AlphaFoldDB" id="A0A2P5AFK9"/>
<dbReference type="FunFam" id="3.50.50.60:FF:000360">
    <property type="entry name" value="FAD-dependent oxidoreductase family protein"/>
    <property type="match status" value="1"/>
</dbReference>
<gene>
    <name evidence="4" type="ORF">PanWU01x14_337230</name>
</gene>
<dbReference type="InterPro" id="IPR036188">
    <property type="entry name" value="FAD/NAD-bd_sf"/>
</dbReference>
<sequence>MVAVVVSPPQSPPPFLRRTRFRRVSTVTTLIKSSSPASTPMDHQNRPKRVVVCGGGVIGVCTAYFLAKSGAAVTLVEKSSVACAASGKSGGFLALDWCDGGPVASLARASFNLHRSLSEELNGPQSYGYRPLTTLSVTVTEPQSQNPLSGSRSSSSSNLPSWVDGPARSQRTIGTVETTAQVHPQLFTRTLISKAVESYGVEVVIGKVERVEVDEGQVNSVMLERGRVVESDAVVLALGPWSGKFALLSSLFRLSGLKAHSIVLEPKEPGSITPHALFLSYYPSQGGKPMDPEVYPRPTGEVYVCGMSAEEEVPDDPEQIVGNPQSIQVLKKVASSVSSHLREGEAQLKAEQACFLPCTDDGVPIIGEVPGIRGCYVATGHSCWGILNGPATGAAMAELVLEGRASIVDLSPFNPARHCLFLRQKSETPLLSNDHQNRVTESLANTTLDPTTQTGDGSSTPGFHLLPLDSRLLSQLAALSLDLKAQVTEKWSSLCKDVLTVLTYWACQTLPGPVDDSKANPFAHR</sequence>
<dbReference type="InterPro" id="IPR006076">
    <property type="entry name" value="FAD-dep_OxRdtase"/>
</dbReference>
<dbReference type="Pfam" id="PF01266">
    <property type="entry name" value="DAO"/>
    <property type="match status" value="1"/>
</dbReference>
<dbReference type="GO" id="GO:0016491">
    <property type="term" value="F:oxidoreductase activity"/>
    <property type="evidence" value="ECO:0007669"/>
    <property type="project" value="UniProtKB-KW"/>
</dbReference>
<feature type="compositionally biased region" description="Low complexity" evidence="2">
    <location>
        <begin position="143"/>
        <end position="161"/>
    </location>
</feature>
<comment type="caution">
    <text evidence="4">The sequence shown here is derived from an EMBL/GenBank/DDBJ whole genome shotgun (WGS) entry which is preliminary data.</text>
</comment>
<keyword evidence="5" id="KW-1185">Reference proteome</keyword>
<dbReference type="FunFam" id="3.30.9.10:FF:000033">
    <property type="entry name" value="Putative oxidoreductase C1F5.03c"/>
    <property type="match status" value="1"/>
</dbReference>
<reference evidence="5" key="1">
    <citation type="submission" date="2016-06" db="EMBL/GenBank/DDBJ databases">
        <title>Parallel loss of symbiosis genes in relatives of nitrogen-fixing non-legume Parasponia.</title>
        <authorList>
            <person name="Van Velzen R."/>
            <person name="Holmer R."/>
            <person name="Bu F."/>
            <person name="Rutten L."/>
            <person name="Van Zeijl A."/>
            <person name="Liu W."/>
            <person name="Santuari L."/>
            <person name="Cao Q."/>
            <person name="Sharma T."/>
            <person name="Shen D."/>
            <person name="Roswanjaya Y."/>
            <person name="Wardhani T."/>
            <person name="Kalhor M.S."/>
            <person name="Jansen J."/>
            <person name="Van den Hoogen J."/>
            <person name="Gungor B."/>
            <person name="Hartog M."/>
            <person name="Hontelez J."/>
            <person name="Verver J."/>
            <person name="Yang W.-C."/>
            <person name="Schijlen E."/>
            <person name="Repin R."/>
            <person name="Schilthuizen M."/>
            <person name="Schranz E."/>
            <person name="Heidstra R."/>
            <person name="Miyata K."/>
            <person name="Fedorova E."/>
            <person name="Kohlen W."/>
            <person name="Bisseling T."/>
            <person name="Smit S."/>
            <person name="Geurts R."/>
        </authorList>
    </citation>
    <scope>NUCLEOTIDE SEQUENCE [LARGE SCALE GENOMIC DNA]</scope>
    <source>
        <strain evidence="5">cv. WU1-14</strain>
    </source>
</reference>
<evidence type="ECO:0000313" key="4">
    <source>
        <dbReference type="EMBL" id="PON35336.1"/>
    </source>
</evidence>
<dbReference type="PANTHER" id="PTHR13847">
    <property type="entry name" value="SARCOSINE DEHYDROGENASE-RELATED"/>
    <property type="match status" value="1"/>
</dbReference>
<name>A0A2P5AFK9_PARAD</name>
<evidence type="ECO:0000256" key="2">
    <source>
        <dbReference type="SAM" id="MobiDB-lite"/>
    </source>
</evidence>